<keyword evidence="4" id="KW-1133">Transmembrane helix</keyword>
<sequence length="287" mass="34055">MTPRKYTKKTAKKVHENRRKNYFFRRKVILGILILALIGTGFYLKQSISYYYALYFNKFSHKKLHNSEAETLRIQKILSANLDKTYGFDVSHYQNKEDIKWDSLSIGNKTIPLEFVVMRATMGNRNADKHFNEFWEKAHEHHLIRGAYHFYRADEDPVIQANNFLDNVKLESGDLPPILDIEKIPKRKTNKKLIEDLKVWCKIVEETYGEKPIIYTYYHYYKDFLKGEFDDYPLWLANYNDVPSPTPEGSWDFWQFTENGIVHGINTKVDLDVYNGNSWSLKRLTLD</sequence>
<dbReference type="SUPFAM" id="SSF51445">
    <property type="entry name" value="(Trans)glycosidases"/>
    <property type="match status" value="1"/>
</dbReference>
<evidence type="ECO:0000256" key="2">
    <source>
        <dbReference type="ARBA" id="ARBA00022801"/>
    </source>
</evidence>
<comment type="similarity">
    <text evidence="1">Belongs to the glycosyl hydrolase 25 family.</text>
</comment>
<keyword evidence="3" id="KW-0326">Glycosidase</keyword>
<dbReference type="InterPro" id="IPR002053">
    <property type="entry name" value="Glyco_hydro_25"/>
</dbReference>
<dbReference type="Gene3D" id="3.20.20.80">
    <property type="entry name" value="Glycosidases"/>
    <property type="match status" value="1"/>
</dbReference>
<dbReference type="Proteomes" id="UP000186373">
    <property type="component" value="Unassembled WGS sequence"/>
</dbReference>
<evidence type="ECO:0000256" key="1">
    <source>
        <dbReference type="ARBA" id="ARBA00010646"/>
    </source>
</evidence>
<evidence type="ECO:0000256" key="4">
    <source>
        <dbReference type="SAM" id="Phobius"/>
    </source>
</evidence>
<feature type="transmembrane region" description="Helical" evidence="4">
    <location>
        <begin position="28"/>
        <end position="44"/>
    </location>
</feature>
<evidence type="ECO:0000256" key="3">
    <source>
        <dbReference type="ARBA" id="ARBA00023295"/>
    </source>
</evidence>
<proteinExistence type="inferred from homology"/>
<dbReference type="EMBL" id="FTNY01000004">
    <property type="protein sequence ID" value="SIS39400.1"/>
    <property type="molecule type" value="Genomic_DNA"/>
</dbReference>
<reference evidence="6" key="1">
    <citation type="submission" date="2017-01" db="EMBL/GenBank/DDBJ databases">
        <authorList>
            <person name="Varghese N."/>
            <person name="Submissions S."/>
        </authorList>
    </citation>
    <scope>NUCLEOTIDE SEQUENCE [LARGE SCALE GENOMIC DNA]</scope>
    <source>
        <strain evidence="6">DSM 17126</strain>
    </source>
</reference>
<dbReference type="PANTHER" id="PTHR34135">
    <property type="entry name" value="LYSOZYME"/>
    <property type="match status" value="1"/>
</dbReference>
<dbReference type="GO" id="GO:0016998">
    <property type="term" value="P:cell wall macromolecule catabolic process"/>
    <property type="evidence" value="ECO:0007669"/>
    <property type="project" value="InterPro"/>
</dbReference>
<protein>
    <submittedName>
        <fullName evidence="5">Lysozyme</fullName>
    </submittedName>
</protein>
<dbReference type="GO" id="GO:0016052">
    <property type="term" value="P:carbohydrate catabolic process"/>
    <property type="evidence" value="ECO:0007669"/>
    <property type="project" value="TreeGrafter"/>
</dbReference>
<organism evidence="5 6">
    <name type="scientific">Chryseobacterium shigense</name>
    <dbReference type="NCBI Taxonomy" id="297244"/>
    <lineage>
        <taxon>Bacteria</taxon>
        <taxon>Pseudomonadati</taxon>
        <taxon>Bacteroidota</taxon>
        <taxon>Flavobacteriia</taxon>
        <taxon>Flavobacteriales</taxon>
        <taxon>Weeksellaceae</taxon>
        <taxon>Chryseobacterium group</taxon>
        <taxon>Chryseobacterium</taxon>
    </lineage>
</organism>
<dbReference type="InterPro" id="IPR018077">
    <property type="entry name" value="Glyco_hydro_fam25_subgr"/>
</dbReference>
<evidence type="ECO:0000313" key="5">
    <source>
        <dbReference type="EMBL" id="SIS39400.1"/>
    </source>
</evidence>
<dbReference type="GO" id="GO:0003796">
    <property type="term" value="F:lysozyme activity"/>
    <property type="evidence" value="ECO:0007669"/>
    <property type="project" value="InterPro"/>
</dbReference>
<dbReference type="AlphaFoldDB" id="A0A1N7IQQ1"/>
<dbReference type="OrthoDB" id="9798192at2"/>
<dbReference type="PANTHER" id="PTHR34135:SF2">
    <property type="entry name" value="LYSOZYME"/>
    <property type="match status" value="1"/>
</dbReference>
<accession>A0A1N7IQQ1</accession>
<dbReference type="Pfam" id="PF01183">
    <property type="entry name" value="Glyco_hydro_25"/>
    <property type="match status" value="1"/>
</dbReference>
<name>A0A1N7IQQ1_9FLAO</name>
<gene>
    <name evidence="5" type="ORF">SAMN05421639_104410</name>
</gene>
<dbReference type="PROSITE" id="PS51904">
    <property type="entry name" value="GLYCOSYL_HYDROL_F25_2"/>
    <property type="match status" value="1"/>
</dbReference>
<dbReference type="SMART" id="SM00641">
    <property type="entry name" value="Glyco_25"/>
    <property type="match status" value="1"/>
</dbReference>
<evidence type="ECO:0000313" key="6">
    <source>
        <dbReference type="Proteomes" id="UP000186373"/>
    </source>
</evidence>
<keyword evidence="2" id="KW-0378">Hydrolase</keyword>
<dbReference type="RefSeq" id="WP_076508495.1">
    <property type="nucleotide sequence ID" value="NZ_FTNY01000004.1"/>
</dbReference>
<keyword evidence="6" id="KW-1185">Reference proteome</keyword>
<dbReference type="InterPro" id="IPR017853">
    <property type="entry name" value="GH"/>
</dbReference>
<keyword evidence="4" id="KW-0812">Transmembrane</keyword>
<dbReference type="GO" id="GO:0009253">
    <property type="term" value="P:peptidoglycan catabolic process"/>
    <property type="evidence" value="ECO:0007669"/>
    <property type="project" value="InterPro"/>
</dbReference>
<keyword evidence="4" id="KW-0472">Membrane</keyword>